<keyword evidence="13 22" id="KW-0472">Membrane</keyword>
<dbReference type="GO" id="GO:0005905">
    <property type="term" value="C:clathrin-coated pit"/>
    <property type="evidence" value="ECO:0007669"/>
    <property type="project" value="UniProtKB-KW"/>
</dbReference>
<dbReference type="InterPro" id="IPR000033">
    <property type="entry name" value="LDLR_classB_rpt"/>
</dbReference>
<feature type="repeat" description="LDL-receptor class B" evidence="21">
    <location>
        <begin position="561"/>
        <end position="607"/>
    </location>
</feature>
<dbReference type="PROSITE" id="PS50068">
    <property type="entry name" value="LDLRA_2"/>
    <property type="match status" value="8"/>
</dbReference>
<feature type="disulfide bond" evidence="20">
    <location>
        <begin position="232"/>
        <end position="244"/>
    </location>
</feature>
<dbReference type="PANTHER" id="PTHR22722">
    <property type="entry name" value="LOW-DENSITY LIPOPROTEIN RECEPTOR-RELATED PROTEIN 2-RELATED"/>
    <property type="match status" value="1"/>
</dbReference>
<dbReference type="OrthoDB" id="5958943at2759"/>
<dbReference type="EnsemblMetazoa" id="CLYHEMT001710.1">
    <property type="protein sequence ID" value="CLYHEMP001710.1"/>
    <property type="gene ID" value="CLYHEMG001710"/>
</dbReference>
<dbReference type="SMART" id="SM00181">
    <property type="entry name" value="EGF"/>
    <property type="match status" value="4"/>
</dbReference>
<dbReference type="InterPro" id="IPR036055">
    <property type="entry name" value="LDL_receptor-like_sf"/>
</dbReference>
<feature type="disulfide bond" evidence="20">
    <location>
        <begin position="28"/>
        <end position="40"/>
    </location>
</feature>
<feature type="domain" description="EGF-like" evidence="24">
    <location>
        <begin position="390"/>
        <end position="429"/>
    </location>
</feature>
<dbReference type="InterPro" id="IPR000152">
    <property type="entry name" value="EGF-type_Asp/Asn_hydroxyl_site"/>
</dbReference>
<dbReference type="InterPro" id="IPR001881">
    <property type="entry name" value="EGF-like_Ca-bd_dom"/>
</dbReference>
<feature type="disulfide bond" evidence="20">
    <location>
        <begin position="47"/>
        <end position="62"/>
    </location>
</feature>
<feature type="disulfide bond" evidence="20">
    <location>
        <begin position="88"/>
        <end position="103"/>
    </location>
</feature>
<evidence type="ECO:0000256" key="19">
    <source>
        <dbReference type="PROSITE-ProRule" id="PRU00076"/>
    </source>
</evidence>
<keyword evidence="14 19" id="KW-1015">Disulfide bond</keyword>
<keyword evidence="11" id="KW-0106">Calcium</keyword>
<sequence length="927" mass="103115">MGLRSLQVCILGLYCIFKVSCVSEPFFCGPGKFRCRSEQCIPMTYKCDKMNDCGDGSDEENCQTATCNPNTEFQCVTSGRCLPTKWRCDNENDCADKSDESNCPKKTCASNFFQCNNTRCIPKKWVCDETDDCGDKSDEHCTTQPKTCQSYQFTCADGSCISKTWKCDGDNDCPDGSDESQCEKANTTCASNEFQCGRQCLPMAWRCDGNKDCHPNGEDEINCQTTPAPKTCPSDKWQCKSGACISKVWRCDGENDCVDQSDEENCDKITCSPDKFACADKKQCVFNSRRCDGTQDCMDGTDEKDCPKPRVSCTGDHFNCSDGTCIEASKVCDGNNDCTKGEDEPVNCFINECLTHRGHCMHDCEDLKIGFQCKCKPGYKLMADLKSCEDIDECTLHGFCHQKCENTKGSFKCSCSNGFQLEPDRRTCKVQNGEPTVYFSNRQDIRSVSLAGNNYSIAISRLKGVISFDFDIKNEYIYMADAIDETIKRAKINKPSSVETILSNVHTPDGIAVDWITGKLYWTDTGYKTIEVADIDGKHNADLIKVGLYEPRAIAVDPHTGFLYWSDWGEESSAIERMSMDGDLSTRKKIVTDNIKWPNGLTLDLVQQKLYWIDAKLRRLEVADFEGNNRQLLVDSGIAHPFALDNFNDQLFWTDWRMDGVKSMNKFNSSQISTLKSQLIAPMGIKVYHPSRQLRGENPCGSDNNGCSHLCLLANKQGKRSISCVCPRNMTLQEDGKTCAGKHSTRGPPVVTLFTLPPEDTTTTQSTTTTTKKSSLQSTRAILKTTTPVTTTSTTTTTTTTTEKPFVGMKTTKTSTIKSTTTTTKKAQTVHPSIRSTVETMEPTVISNAPHTSDVEAKKMGSGVIVAISVTIVVALLLLVVCILYCKRKNVGKRHVMYYKDMSTTPLEEDFDITQDDFSEKAKIIDE</sequence>
<evidence type="ECO:0000313" key="25">
    <source>
        <dbReference type="EnsemblMetazoa" id="CLYHEMP001710.1"/>
    </source>
</evidence>
<evidence type="ECO:0000256" key="23">
    <source>
        <dbReference type="SAM" id="SignalP"/>
    </source>
</evidence>
<evidence type="ECO:0000256" key="1">
    <source>
        <dbReference type="ARBA" id="ARBA00004251"/>
    </source>
</evidence>
<evidence type="ECO:0000256" key="13">
    <source>
        <dbReference type="ARBA" id="ARBA00023136"/>
    </source>
</evidence>
<feature type="disulfide bond" evidence="20">
    <location>
        <begin position="115"/>
        <end position="133"/>
    </location>
</feature>
<feature type="disulfide bond" evidence="20">
    <location>
        <begin position="313"/>
        <end position="325"/>
    </location>
</feature>
<dbReference type="PROSITE" id="PS51120">
    <property type="entry name" value="LDLRB"/>
    <property type="match status" value="3"/>
</dbReference>
<dbReference type="RefSeq" id="XP_066914345.1">
    <property type="nucleotide sequence ID" value="XM_067058244.1"/>
</dbReference>
<dbReference type="Pfam" id="PF00058">
    <property type="entry name" value="Ldl_recept_b"/>
    <property type="match status" value="3"/>
</dbReference>
<dbReference type="Gene3D" id="4.10.400.10">
    <property type="entry name" value="Low-density Lipoprotein Receptor"/>
    <property type="match status" value="8"/>
</dbReference>
<feature type="disulfide bond" evidence="19">
    <location>
        <begin position="394"/>
        <end position="404"/>
    </location>
</feature>
<dbReference type="InterPro" id="IPR002172">
    <property type="entry name" value="LDrepeatLR_classA_rpt"/>
</dbReference>
<evidence type="ECO:0000256" key="14">
    <source>
        <dbReference type="ARBA" id="ARBA00023157"/>
    </source>
</evidence>
<dbReference type="InterPro" id="IPR018097">
    <property type="entry name" value="EGF_Ca-bd_CS"/>
</dbReference>
<feature type="disulfide bond" evidence="20">
    <location>
        <begin position="239"/>
        <end position="257"/>
    </location>
</feature>
<keyword evidence="4 19" id="KW-0245">EGF-like domain</keyword>
<comment type="subcellular location">
    <subcellularLocation>
        <location evidence="1">Cell membrane</location>
        <topology evidence="1">Single-pass type I membrane protein</topology>
    </subcellularLocation>
    <subcellularLocation>
        <location evidence="18">Membrane</location>
        <location evidence="18">Coated pit</location>
    </subcellularLocation>
</comment>
<dbReference type="Gene3D" id="2.120.10.30">
    <property type="entry name" value="TolB, C-terminal domain"/>
    <property type="match status" value="1"/>
</dbReference>
<keyword evidence="5" id="KW-0597">Phosphoprotein</keyword>
<feature type="disulfide bond" evidence="20">
    <location>
        <begin position="155"/>
        <end position="173"/>
    </location>
</feature>
<dbReference type="PROSITE" id="PS01187">
    <property type="entry name" value="EGF_CA"/>
    <property type="match status" value="1"/>
</dbReference>
<evidence type="ECO:0000313" key="26">
    <source>
        <dbReference type="Proteomes" id="UP000594262"/>
    </source>
</evidence>
<comment type="similarity">
    <text evidence="2">Belongs to the LDLR family.</text>
</comment>
<dbReference type="InterPro" id="IPR009030">
    <property type="entry name" value="Growth_fac_rcpt_cys_sf"/>
</dbReference>
<dbReference type="FunFam" id="2.10.25.10:FF:000009">
    <property type="entry name" value="Low-density lipoprotein receptor isoform 1"/>
    <property type="match status" value="1"/>
</dbReference>
<feature type="repeat" description="LDL-receptor class B" evidence="21">
    <location>
        <begin position="518"/>
        <end position="560"/>
    </location>
</feature>
<feature type="disulfide bond" evidence="20">
    <location>
        <begin position="35"/>
        <end position="53"/>
    </location>
</feature>
<dbReference type="GO" id="GO:0016324">
    <property type="term" value="C:apical plasma membrane"/>
    <property type="evidence" value="ECO:0007669"/>
    <property type="project" value="TreeGrafter"/>
</dbReference>
<name>A0A7M5UNK1_9CNID</name>
<dbReference type="Pfam" id="PF00057">
    <property type="entry name" value="Ldl_recept_a"/>
    <property type="match status" value="8"/>
</dbReference>
<evidence type="ECO:0000256" key="7">
    <source>
        <dbReference type="ARBA" id="ARBA00022692"/>
    </source>
</evidence>
<dbReference type="PROSITE" id="PS00010">
    <property type="entry name" value="ASX_HYDROXYL"/>
    <property type="match status" value="2"/>
</dbReference>
<comment type="caution">
    <text evidence="19">Lacks conserved residue(s) required for the propagation of feature annotation.</text>
</comment>
<evidence type="ECO:0000256" key="22">
    <source>
        <dbReference type="SAM" id="Phobius"/>
    </source>
</evidence>
<dbReference type="PROSITE" id="PS01209">
    <property type="entry name" value="LDLRA_1"/>
    <property type="match status" value="4"/>
</dbReference>
<dbReference type="Proteomes" id="UP000594262">
    <property type="component" value="Unplaced"/>
</dbReference>
<dbReference type="FunFam" id="4.10.400.10:FF:000065">
    <property type="entry name" value="Transmembrane protease serine 7"/>
    <property type="match status" value="1"/>
</dbReference>
<dbReference type="FunFam" id="2.120.10.30:FF:000008">
    <property type="entry name" value="Low-density lipoprotein receptor-related protein 4"/>
    <property type="match status" value="1"/>
</dbReference>
<keyword evidence="12 22" id="KW-1133">Transmembrane helix</keyword>
<dbReference type="AlphaFoldDB" id="A0A7M5UNK1"/>
<proteinExistence type="inferred from homology"/>
<feature type="transmembrane region" description="Helical" evidence="22">
    <location>
        <begin position="864"/>
        <end position="886"/>
    </location>
</feature>
<evidence type="ECO:0000256" key="20">
    <source>
        <dbReference type="PROSITE-ProRule" id="PRU00124"/>
    </source>
</evidence>
<keyword evidence="26" id="KW-1185">Reference proteome</keyword>
<dbReference type="PROSITE" id="PS01186">
    <property type="entry name" value="EGF_2"/>
    <property type="match status" value="2"/>
</dbReference>
<dbReference type="GO" id="GO:0005509">
    <property type="term" value="F:calcium ion binding"/>
    <property type="evidence" value="ECO:0007669"/>
    <property type="project" value="InterPro"/>
</dbReference>
<evidence type="ECO:0000256" key="10">
    <source>
        <dbReference type="ARBA" id="ARBA00022737"/>
    </source>
</evidence>
<dbReference type="FunFam" id="4.10.400.10:FF:000001">
    <property type="entry name" value="Low-density lipoprotein receptor-related protein 1"/>
    <property type="match status" value="1"/>
</dbReference>
<feature type="disulfide bond" evidence="20">
    <location>
        <begin position="320"/>
        <end position="338"/>
    </location>
</feature>
<dbReference type="InterPro" id="IPR051221">
    <property type="entry name" value="LDLR-related"/>
</dbReference>
<dbReference type="GO" id="GO:0042562">
    <property type="term" value="F:hormone binding"/>
    <property type="evidence" value="ECO:0007669"/>
    <property type="project" value="TreeGrafter"/>
</dbReference>
<dbReference type="SMART" id="SM00179">
    <property type="entry name" value="EGF_CA"/>
    <property type="match status" value="2"/>
</dbReference>
<keyword evidence="9 23" id="KW-0732">Signal</keyword>
<dbReference type="FunFam" id="4.10.400.10:FF:000011">
    <property type="entry name" value="Low-density lipoprotein receptor-related protein 1"/>
    <property type="match status" value="1"/>
</dbReference>
<feature type="disulfide bond" evidence="20">
    <location>
        <begin position="148"/>
        <end position="160"/>
    </location>
</feature>
<dbReference type="CDD" id="cd00054">
    <property type="entry name" value="EGF_CA"/>
    <property type="match status" value="1"/>
</dbReference>
<keyword evidence="16" id="KW-0168">Coated pit</keyword>
<dbReference type="PANTHER" id="PTHR22722:SF14">
    <property type="entry name" value="MEGALIN, ISOFORM A"/>
    <property type="match status" value="1"/>
</dbReference>
<dbReference type="SUPFAM" id="SSF57424">
    <property type="entry name" value="LDL receptor-like module"/>
    <property type="match status" value="8"/>
</dbReference>
<reference evidence="25" key="1">
    <citation type="submission" date="2021-01" db="UniProtKB">
        <authorList>
            <consortium name="EnsemblMetazoa"/>
        </authorList>
    </citation>
    <scope>IDENTIFICATION</scope>
</reference>
<dbReference type="InterPro" id="IPR023415">
    <property type="entry name" value="LDLR_class-A_CS"/>
</dbReference>
<evidence type="ECO:0000256" key="4">
    <source>
        <dbReference type="ARBA" id="ARBA00022536"/>
    </source>
</evidence>
<dbReference type="CDD" id="cd00112">
    <property type="entry name" value="LDLa"/>
    <property type="match status" value="8"/>
</dbReference>
<evidence type="ECO:0000256" key="15">
    <source>
        <dbReference type="ARBA" id="ARBA00023170"/>
    </source>
</evidence>
<dbReference type="PRINTS" id="PR00261">
    <property type="entry name" value="LDLRECEPTOR"/>
</dbReference>
<evidence type="ECO:0000256" key="16">
    <source>
        <dbReference type="ARBA" id="ARBA00023176"/>
    </source>
</evidence>
<evidence type="ECO:0000256" key="2">
    <source>
        <dbReference type="ARBA" id="ARBA00009939"/>
    </source>
</evidence>
<evidence type="ECO:0000256" key="8">
    <source>
        <dbReference type="ARBA" id="ARBA00022723"/>
    </source>
</evidence>
<accession>A0A7M5UNK1</accession>
<evidence type="ECO:0000256" key="12">
    <source>
        <dbReference type="ARBA" id="ARBA00022989"/>
    </source>
</evidence>
<feature type="disulfide bond" evidence="20">
    <location>
        <begin position="291"/>
        <end position="306"/>
    </location>
</feature>
<keyword evidence="3" id="KW-1003">Cell membrane</keyword>
<feature type="chain" id="PRO_5029476594" description="EGF-like domain-containing protein" evidence="23">
    <location>
        <begin position="22"/>
        <end position="927"/>
    </location>
</feature>
<dbReference type="Gene3D" id="2.10.25.10">
    <property type="entry name" value="Laminin"/>
    <property type="match status" value="2"/>
</dbReference>
<evidence type="ECO:0000256" key="18">
    <source>
        <dbReference type="ARBA" id="ARBA00037878"/>
    </source>
</evidence>
<feature type="disulfide bond" evidence="20">
    <location>
        <begin position="108"/>
        <end position="120"/>
    </location>
</feature>
<dbReference type="GO" id="GO:0043235">
    <property type="term" value="C:receptor complex"/>
    <property type="evidence" value="ECO:0007669"/>
    <property type="project" value="TreeGrafter"/>
</dbReference>
<evidence type="ECO:0000256" key="5">
    <source>
        <dbReference type="ARBA" id="ARBA00022553"/>
    </source>
</evidence>
<dbReference type="GO" id="GO:0006898">
    <property type="term" value="P:receptor-mediated endocytosis"/>
    <property type="evidence" value="ECO:0007669"/>
    <property type="project" value="TreeGrafter"/>
</dbReference>
<feature type="disulfide bond" evidence="20">
    <location>
        <begin position="167"/>
        <end position="182"/>
    </location>
</feature>
<dbReference type="PROSITE" id="PS50026">
    <property type="entry name" value="EGF_3"/>
    <property type="match status" value="1"/>
</dbReference>
<dbReference type="SMART" id="SM00135">
    <property type="entry name" value="LY"/>
    <property type="match status" value="5"/>
</dbReference>
<keyword evidence="15" id="KW-0675">Receptor</keyword>
<organism evidence="25 26">
    <name type="scientific">Clytia hemisphaerica</name>
    <dbReference type="NCBI Taxonomy" id="252671"/>
    <lineage>
        <taxon>Eukaryota</taxon>
        <taxon>Metazoa</taxon>
        <taxon>Cnidaria</taxon>
        <taxon>Hydrozoa</taxon>
        <taxon>Hydroidolina</taxon>
        <taxon>Leptothecata</taxon>
        <taxon>Obeliida</taxon>
        <taxon>Clytiidae</taxon>
        <taxon>Clytia</taxon>
    </lineage>
</organism>
<keyword evidence="10" id="KW-0677">Repeat</keyword>
<evidence type="ECO:0000256" key="3">
    <source>
        <dbReference type="ARBA" id="ARBA00022475"/>
    </source>
</evidence>
<dbReference type="Pfam" id="PF12662">
    <property type="entry name" value="cEGF"/>
    <property type="match status" value="1"/>
</dbReference>
<evidence type="ECO:0000259" key="24">
    <source>
        <dbReference type="PROSITE" id="PS50026"/>
    </source>
</evidence>
<feature type="signal peptide" evidence="23">
    <location>
        <begin position="1"/>
        <end position="21"/>
    </location>
</feature>
<dbReference type="FunFam" id="4.10.400.10:FF:000002">
    <property type="entry name" value="Low-density lipoprotein receptor-related protein 1"/>
    <property type="match status" value="2"/>
</dbReference>
<keyword evidence="8" id="KW-0479">Metal-binding</keyword>
<evidence type="ECO:0000256" key="6">
    <source>
        <dbReference type="ARBA" id="ARBA00022583"/>
    </source>
</evidence>
<feature type="repeat" description="LDL-receptor class B" evidence="21">
    <location>
        <begin position="608"/>
        <end position="650"/>
    </location>
</feature>
<keyword evidence="7 22" id="KW-0812">Transmembrane</keyword>
<dbReference type="InterPro" id="IPR026823">
    <property type="entry name" value="cEGF"/>
</dbReference>
<evidence type="ECO:0000256" key="11">
    <source>
        <dbReference type="ARBA" id="ARBA00022837"/>
    </source>
</evidence>
<evidence type="ECO:0000256" key="21">
    <source>
        <dbReference type="PROSITE-ProRule" id="PRU00461"/>
    </source>
</evidence>
<protein>
    <recommendedName>
        <fullName evidence="24">EGF-like domain-containing protein</fullName>
    </recommendedName>
</protein>
<evidence type="ECO:0000256" key="17">
    <source>
        <dbReference type="ARBA" id="ARBA00023180"/>
    </source>
</evidence>
<keyword evidence="6" id="KW-0254">Endocytosis</keyword>
<dbReference type="InterPro" id="IPR000742">
    <property type="entry name" value="EGF"/>
</dbReference>
<dbReference type="SUPFAM" id="SSF63825">
    <property type="entry name" value="YWTD domain"/>
    <property type="match status" value="1"/>
</dbReference>
<evidence type="ECO:0000256" key="9">
    <source>
        <dbReference type="ARBA" id="ARBA00022729"/>
    </source>
</evidence>
<feature type="disulfide bond" evidence="20">
    <location>
        <begin position="251"/>
        <end position="266"/>
    </location>
</feature>
<dbReference type="SMART" id="SM00192">
    <property type="entry name" value="LDLa"/>
    <property type="match status" value="8"/>
</dbReference>
<dbReference type="InterPro" id="IPR011042">
    <property type="entry name" value="6-blade_b-propeller_TolB-like"/>
</dbReference>
<dbReference type="GeneID" id="136801604"/>
<dbReference type="SUPFAM" id="SSF57184">
    <property type="entry name" value="Growth factor receptor domain"/>
    <property type="match status" value="1"/>
</dbReference>
<keyword evidence="17" id="KW-0325">Glycoprotein</keyword>